<dbReference type="Gene3D" id="3.30.40.220">
    <property type="match status" value="2"/>
</dbReference>
<dbReference type="Proteomes" id="UP000054558">
    <property type="component" value="Unassembled WGS sequence"/>
</dbReference>
<dbReference type="OrthoDB" id="409543at2759"/>
<reference evidence="2 3" key="1">
    <citation type="journal article" date="2014" name="Nat. Commun.">
        <title>Klebsormidium flaccidum genome reveals primary factors for plant terrestrial adaptation.</title>
        <authorList>
            <person name="Hori K."/>
            <person name="Maruyama F."/>
            <person name="Fujisawa T."/>
            <person name="Togashi T."/>
            <person name="Yamamoto N."/>
            <person name="Seo M."/>
            <person name="Sato S."/>
            <person name="Yamada T."/>
            <person name="Mori H."/>
            <person name="Tajima N."/>
            <person name="Moriyama T."/>
            <person name="Ikeuchi M."/>
            <person name="Watanabe M."/>
            <person name="Wada H."/>
            <person name="Kobayashi K."/>
            <person name="Saito M."/>
            <person name="Masuda T."/>
            <person name="Sasaki-Sekimoto Y."/>
            <person name="Mashiguchi K."/>
            <person name="Awai K."/>
            <person name="Shimojima M."/>
            <person name="Masuda S."/>
            <person name="Iwai M."/>
            <person name="Nobusawa T."/>
            <person name="Narise T."/>
            <person name="Kondo S."/>
            <person name="Saito H."/>
            <person name="Sato R."/>
            <person name="Murakawa M."/>
            <person name="Ihara Y."/>
            <person name="Oshima-Yamada Y."/>
            <person name="Ohtaka K."/>
            <person name="Satoh M."/>
            <person name="Sonobe K."/>
            <person name="Ishii M."/>
            <person name="Ohtani R."/>
            <person name="Kanamori-Sato M."/>
            <person name="Honoki R."/>
            <person name="Miyazaki D."/>
            <person name="Mochizuki H."/>
            <person name="Umetsu J."/>
            <person name="Higashi K."/>
            <person name="Shibata D."/>
            <person name="Kamiya Y."/>
            <person name="Sato N."/>
            <person name="Nakamura Y."/>
            <person name="Tabata S."/>
            <person name="Ida S."/>
            <person name="Kurokawa K."/>
            <person name="Ohta H."/>
        </authorList>
    </citation>
    <scope>NUCLEOTIDE SEQUENCE [LARGE SCALE GENOMIC DNA]</scope>
    <source>
        <strain evidence="2 3">NIES-2285</strain>
    </source>
</reference>
<gene>
    <name evidence="2" type="ORF">KFL_016650010</name>
</gene>
<sequence>KRQTYVAKLPGGKRTRTDADKERAREYEKTPARKASKLARKEANPERWAQYSKDSRARRRAADPEGYLAKAAADQKRFRNRTRQISFEGEEGSMEQTTAAQIIEEMDACCFFCGEAETNSQPLGIARLDQKAEWTKDNCVPSCSTCCNMRRMVDAKTFVKRCVFLSEVMEGGAPEEFPAELFGKFPRAGQYAVYVGTADKKKVPFELTREEFDKKVQEECYICGRVNGIGHHNGVDRIDSGLGYTASNTRAACGDCNYMKGSMSLASMNDKIREIASRASITLAYIPDNLPRSTFHMLG</sequence>
<proteinExistence type="predicted"/>
<dbReference type="EMBL" id="DF238614">
    <property type="protein sequence ID" value="GAQ93574.1"/>
    <property type="molecule type" value="Genomic_DNA"/>
</dbReference>
<feature type="region of interest" description="Disordered" evidence="1">
    <location>
        <begin position="1"/>
        <end position="65"/>
    </location>
</feature>
<dbReference type="AlphaFoldDB" id="A0A1Y1ISC2"/>
<organism evidence="2 3">
    <name type="scientific">Klebsormidium nitens</name>
    <name type="common">Green alga</name>
    <name type="synonym">Ulothrix nitens</name>
    <dbReference type="NCBI Taxonomy" id="105231"/>
    <lineage>
        <taxon>Eukaryota</taxon>
        <taxon>Viridiplantae</taxon>
        <taxon>Streptophyta</taxon>
        <taxon>Klebsormidiophyceae</taxon>
        <taxon>Klebsormidiales</taxon>
        <taxon>Klebsormidiaceae</taxon>
        <taxon>Klebsormidium</taxon>
    </lineage>
</organism>
<protein>
    <submittedName>
        <fullName evidence="2">Uncharacterized protein</fullName>
    </submittedName>
</protein>
<feature type="compositionally biased region" description="Basic and acidic residues" evidence="1">
    <location>
        <begin position="15"/>
        <end position="31"/>
    </location>
</feature>
<feature type="non-terminal residue" evidence="2">
    <location>
        <position position="1"/>
    </location>
</feature>
<name>A0A1Y1ISC2_KLENI</name>
<dbReference type="OMA" id="EEMDACC"/>
<accession>A0A1Y1ISC2</accession>
<evidence type="ECO:0000256" key="1">
    <source>
        <dbReference type="SAM" id="MobiDB-lite"/>
    </source>
</evidence>
<keyword evidence="3" id="KW-1185">Reference proteome</keyword>
<evidence type="ECO:0000313" key="3">
    <source>
        <dbReference type="Proteomes" id="UP000054558"/>
    </source>
</evidence>
<evidence type="ECO:0000313" key="2">
    <source>
        <dbReference type="EMBL" id="GAQ93574.1"/>
    </source>
</evidence>